<proteinExistence type="predicted"/>
<dbReference type="EMBL" id="CAJVQB010013196">
    <property type="protein sequence ID" value="CAG8760556.1"/>
    <property type="molecule type" value="Genomic_DNA"/>
</dbReference>
<feature type="non-terminal residue" evidence="4">
    <location>
        <position position="1"/>
    </location>
</feature>
<comment type="caution">
    <text evidence="4">The sequence shown here is derived from an EMBL/GenBank/DDBJ whole genome shotgun (WGS) entry which is preliminary data.</text>
</comment>
<name>A0ABN7VDY3_GIGMA</name>
<evidence type="ECO:0000313" key="4">
    <source>
        <dbReference type="EMBL" id="CAG8760556.1"/>
    </source>
</evidence>
<keyword evidence="5" id="KW-1185">Reference proteome</keyword>
<dbReference type="Proteomes" id="UP000789901">
    <property type="component" value="Unassembled WGS sequence"/>
</dbReference>
<feature type="domain" description="DDE Tnp4" evidence="3">
    <location>
        <begin position="11"/>
        <end position="58"/>
    </location>
</feature>
<dbReference type="InterPro" id="IPR027806">
    <property type="entry name" value="HARBI1_dom"/>
</dbReference>
<organism evidence="4 5">
    <name type="scientific">Gigaspora margarita</name>
    <dbReference type="NCBI Taxonomy" id="4874"/>
    <lineage>
        <taxon>Eukaryota</taxon>
        <taxon>Fungi</taxon>
        <taxon>Fungi incertae sedis</taxon>
        <taxon>Mucoromycota</taxon>
        <taxon>Glomeromycotina</taxon>
        <taxon>Glomeromycetes</taxon>
        <taxon>Diversisporales</taxon>
        <taxon>Gigasporaceae</taxon>
        <taxon>Gigaspora</taxon>
    </lineage>
</organism>
<sequence length="66" mass="7728">DKENILTNGKTSEYSKTRVVVEQAFGCLKARFLFLKEIRIRELPKGVEIINTILILHNFIEKHRDT</sequence>
<evidence type="ECO:0000259" key="3">
    <source>
        <dbReference type="Pfam" id="PF13359"/>
    </source>
</evidence>
<gene>
    <name evidence="4" type="ORF">GMARGA_LOCUS17425</name>
</gene>
<protein>
    <submittedName>
        <fullName evidence="4">16528_t:CDS:1</fullName>
    </submittedName>
</protein>
<comment type="cofactor">
    <cofactor evidence="1">
        <name>a divalent metal cation</name>
        <dbReference type="ChEBI" id="CHEBI:60240"/>
    </cofactor>
</comment>
<keyword evidence="2" id="KW-0479">Metal-binding</keyword>
<evidence type="ECO:0000313" key="5">
    <source>
        <dbReference type="Proteomes" id="UP000789901"/>
    </source>
</evidence>
<evidence type="ECO:0000256" key="1">
    <source>
        <dbReference type="ARBA" id="ARBA00001968"/>
    </source>
</evidence>
<dbReference type="Pfam" id="PF13359">
    <property type="entry name" value="DDE_Tnp_4"/>
    <property type="match status" value="1"/>
</dbReference>
<accession>A0ABN7VDY3</accession>
<evidence type="ECO:0000256" key="2">
    <source>
        <dbReference type="ARBA" id="ARBA00022723"/>
    </source>
</evidence>
<reference evidence="4 5" key="1">
    <citation type="submission" date="2021-06" db="EMBL/GenBank/DDBJ databases">
        <authorList>
            <person name="Kallberg Y."/>
            <person name="Tangrot J."/>
            <person name="Rosling A."/>
        </authorList>
    </citation>
    <scope>NUCLEOTIDE SEQUENCE [LARGE SCALE GENOMIC DNA]</scope>
    <source>
        <strain evidence="4 5">120-4 pot B 10/14</strain>
    </source>
</reference>